<dbReference type="FunFam" id="3.40.630.30:FF:000073">
    <property type="entry name" value="PHD finger family protein"/>
    <property type="match status" value="1"/>
</dbReference>
<evidence type="ECO:0000256" key="5">
    <source>
        <dbReference type="ARBA" id="ARBA00023242"/>
    </source>
</evidence>
<name>A0A1S2XFM0_CICAR</name>
<dbReference type="AlphaFoldDB" id="A0A1S2XFM0"/>
<dbReference type="GO" id="GO:0008270">
    <property type="term" value="F:zinc ion binding"/>
    <property type="evidence" value="ECO:0007669"/>
    <property type="project" value="UniProtKB-KW"/>
</dbReference>
<dbReference type="InterPro" id="IPR056511">
    <property type="entry name" value="IDM1_C"/>
</dbReference>
<protein>
    <submittedName>
        <fullName evidence="10">Uncharacterized protein LOC101496252</fullName>
    </submittedName>
</protein>
<dbReference type="GO" id="GO:0000977">
    <property type="term" value="F:RNA polymerase II transcription regulatory region sequence-specific DNA binding"/>
    <property type="evidence" value="ECO:0007669"/>
    <property type="project" value="TreeGrafter"/>
</dbReference>
<dbReference type="GO" id="GO:0005634">
    <property type="term" value="C:nucleus"/>
    <property type="evidence" value="ECO:0007669"/>
    <property type="project" value="UniProtKB-SubCell"/>
</dbReference>
<dbReference type="GO" id="GO:0003682">
    <property type="term" value="F:chromatin binding"/>
    <property type="evidence" value="ECO:0007669"/>
    <property type="project" value="TreeGrafter"/>
</dbReference>
<keyword evidence="3 6" id="KW-0863">Zinc-finger</keyword>
<reference evidence="10" key="2">
    <citation type="submission" date="2025-08" db="UniProtKB">
        <authorList>
            <consortium name="RefSeq"/>
        </authorList>
    </citation>
    <scope>IDENTIFICATION</scope>
    <source>
        <tissue evidence="10">Etiolated seedlings</tissue>
    </source>
</reference>
<evidence type="ECO:0000256" key="2">
    <source>
        <dbReference type="ARBA" id="ARBA00022723"/>
    </source>
</evidence>
<evidence type="ECO:0000256" key="3">
    <source>
        <dbReference type="ARBA" id="ARBA00022771"/>
    </source>
</evidence>
<dbReference type="FunFam" id="3.30.40.10:FF:000494">
    <property type="entry name" value="Acyl-CoA N-acyltransferase with RING/FYVE/PHD-type zinc finger domain"/>
    <property type="match status" value="1"/>
</dbReference>
<proteinExistence type="predicted"/>
<dbReference type="InterPro" id="IPR019786">
    <property type="entry name" value="Zinc_finger_PHD-type_CS"/>
</dbReference>
<comment type="subcellular location">
    <subcellularLocation>
        <location evidence="1">Nucleus</location>
    </subcellularLocation>
</comment>
<dbReference type="GeneID" id="101496252"/>
<dbReference type="PANTHER" id="PTHR47025:SF2">
    <property type="entry name" value="AUTOIMMUNE REGULATOR"/>
    <property type="match status" value="1"/>
</dbReference>
<dbReference type="KEGG" id="cam:101496252"/>
<dbReference type="CDD" id="cd15539">
    <property type="entry name" value="PHD1_AIRE"/>
    <property type="match status" value="1"/>
</dbReference>
<keyword evidence="4" id="KW-0862">Zinc</keyword>
<dbReference type="SMART" id="SM00249">
    <property type="entry name" value="PHD"/>
    <property type="match status" value="2"/>
</dbReference>
<feature type="region of interest" description="Disordered" evidence="7">
    <location>
        <begin position="31"/>
        <end position="103"/>
    </location>
</feature>
<dbReference type="PANTHER" id="PTHR47025">
    <property type="entry name" value="AUTOIMMUNE REGULATOR"/>
    <property type="match status" value="1"/>
</dbReference>
<accession>A0A1S2XFM0</accession>
<dbReference type="PaxDb" id="3827-XP_004487555.1"/>
<dbReference type="SUPFAM" id="SSF55729">
    <property type="entry name" value="Acyl-CoA N-acyltransferases (Nat)"/>
    <property type="match status" value="1"/>
</dbReference>
<dbReference type="Pfam" id="PF16135">
    <property type="entry name" value="TDBD"/>
    <property type="match status" value="2"/>
</dbReference>
<dbReference type="Proteomes" id="UP000087171">
    <property type="component" value="Chromosome Ca1"/>
</dbReference>
<evidence type="ECO:0000256" key="7">
    <source>
        <dbReference type="SAM" id="MobiDB-lite"/>
    </source>
</evidence>
<dbReference type="SUPFAM" id="SSF57903">
    <property type="entry name" value="FYVE/PHD zinc finger"/>
    <property type="match status" value="2"/>
</dbReference>
<dbReference type="InterPro" id="IPR032308">
    <property type="entry name" value="TDBD"/>
</dbReference>
<dbReference type="Gene3D" id="3.30.40.10">
    <property type="entry name" value="Zinc/RING finger domain, C3HC4 (zinc finger)"/>
    <property type="match status" value="2"/>
</dbReference>
<dbReference type="GO" id="GO:0045944">
    <property type="term" value="P:positive regulation of transcription by RNA polymerase II"/>
    <property type="evidence" value="ECO:0007669"/>
    <property type="project" value="TreeGrafter"/>
</dbReference>
<sequence>MAKGTDSDEFMMLSRVRSGLKREFAFAMKAQSEMDGSLGRTRASKNRNETPVQTSPSGKRFRKSGPSKNDEDVDVCGVMSEEEAKSDVVDLASDDEPKNHVGEESKSVFLDEANVKSDVVIDEEARFKEEEVMNEIEIETAKTCVIKTKDETIEEKETLNVEETKEVKDTLKVEEAKKEKVKKKKVKVHLDKSMRRFTRSALKQKDDETKMLSNGERDNVVGVDVNVEKENVGTPFLGTPTPMKLTKSALKRFPVKLKDLLATGILEGLPVKYIRGLKARRPGETEVRGVIKDAGVLCFCEVCKGIKVVTPTVFELHAGSANKRPPEYTYIENGKTLRDVMNACVSVPLDTLDEVVQKVLGDFTMQKSNICFNCRGSISKSSEGVSKLVCNLCMELKETQDNHLQTEATCSKSITPVVQPRLPETAVTPKSLKTDMVDLKSLNTEMVVPESLNTEMVVPESSNTEMVVPESLNTQMVPKALNNGMKQSASRGKSQGRITRKDLRLHKLVFEEDVLPDGTEVAYYSHGKKLLVGYKKGYGIYCTCCDSEVSASQFEAHAGWASRRKPYLHIYTSNGVSLHELSLSLSKDRRFSASDNDDLCSICQDGGDLLCCDGCPRAFHIDCVPLPCIPEDTWYCKYCQNNFLMESNVERNVNALAAGRIAGIDPLEQINRRCIRIVKSVAVDHGGCALCGCHDFVKLFGPRTVIICDQCEKEYHVGCLKDHNMQNLEELPEGNWFCSTSCSQIHSALVNLVASGENNLPDSILSLIKKKNEEKEKEKEKEKDLDTDVAPKIKWRVLNWKLVASDENKQLSDEYRQVLSKAVSIFHERFDPIVDSSSGRDFIPTMLFGKNIRGQDFAGMYCAVLTVNQVVVSAGVFRVFGPDVAELPLVATVAEYQGQGYFQCLFSCIERLLGSLSVRNLVLPAADEAESIWTNKFGFTKLEHEEINSYKKFYHMMIFQGTSVLQKPVAAPLITSQESV</sequence>
<evidence type="ECO:0000259" key="8">
    <source>
        <dbReference type="PROSITE" id="PS50016"/>
    </source>
</evidence>
<dbReference type="PROSITE" id="PS01359">
    <property type="entry name" value="ZF_PHD_1"/>
    <property type="match status" value="1"/>
</dbReference>
<reference evidence="9" key="1">
    <citation type="journal article" date="2013" name="Nat. Biotechnol.">
        <title>Draft genome sequence of chickpea (Cicer arietinum) provides a resource for trait improvement.</title>
        <authorList>
            <person name="Varshney R.K."/>
            <person name="Song C."/>
            <person name="Saxena R.K."/>
            <person name="Azam S."/>
            <person name="Yu S."/>
            <person name="Sharpe A.G."/>
            <person name="Cannon S."/>
            <person name="Baek J."/>
            <person name="Rosen B.D."/>
            <person name="Tar'an B."/>
            <person name="Millan T."/>
            <person name="Zhang X."/>
            <person name="Ramsay L.D."/>
            <person name="Iwata A."/>
            <person name="Wang Y."/>
            <person name="Nelson W."/>
            <person name="Farmer A.D."/>
            <person name="Gaur P.M."/>
            <person name="Soderlund C."/>
            <person name="Penmetsa R.V."/>
            <person name="Xu C."/>
            <person name="Bharti A.K."/>
            <person name="He W."/>
            <person name="Winter P."/>
            <person name="Zhao S."/>
            <person name="Hane J.K."/>
            <person name="Carrasquilla-Garcia N."/>
            <person name="Condie J.A."/>
            <person name="Upadhyaya H.D."/>
            <person name="Luo M.C."/>
            <person name="Thudi M."/>
            <person name="Gowda C.L."/>
            <person name="Singh N.P."/>
            <person name="Lichtenzveig J."/>
            <person name="Gali K.K."/>
            <person name="Rubio J."/>
            <person name="Nadarajan N."/>
            <person name="Dolezel J."/>
            <person name="Bansal K.C."/>
            <person name="Xu X."/>
            <person name="Edwards D."/>
            <person name="Zhang G."/>
            <person name="Kahl G."/>
            <person name="Gil J."/>
            <person name="Singh K.B."/>
            <person name="Datta S.K."/>
            <person name="Jackson S.A."/>
            <person name="Wang J."/>
            <person name="Cook D.R."/>
        </authorList>
    </citation>
    <scope>NUCLEOTIDE SEQUENCE [LARGE SCALE GENOMIC DNA]</scope>
    <source>
        <strain evidence="9">cv. CDC Frontier</strain>
    </source>
</reference>
<keyword evidence="2" id="KW-0479">Metal-binding</keyword>
<dbReference type="InterPro" id="IPR019787">
    <property type="entry name" value="Znf_PHD-finger"/>
</dbReference>
<dbReference type="InterPro" id="IPR011011">
    <property type="entry name" value="Znf_FYVE_PHD"/>
</dbReference>
<dbReference type="PROSITE" id="PS50016">
    <property type="entry name" value="ZF_PHD_2"/>
    <property type="match status" value="1"/>
</dbReference>
<dbReference type="Pfam" id="PF23209">
    <property type="entry name" value="IDM1_C"/>
    <property type="match status" value="1"/>
</dbReference>
<evidence type="ECO:0000313" key="10">
    <source>
        <dbReference type="RefSeq" id="XP_004487555.1"/>
    </source>
</evidence>
<gene>
    <name evidence="10" type="primary">LOC101496252</name>
</gene>
<organism evidence="9 10">
    <name type="scientific">Cicer arietinum</name>
    <name type="common">Chickpea</name>
    <name type="synonym">Garbanzo</name>
    <dbReference type="NCBI Taxonomy" id="3827"/>
    <lineage>
        <taxon>Eukaryota</taxon>
        <taxon>Viridiplantae</taxon>
        <taxon>Streptophyta</taxon>
        <taxon>Embryophyta</taxon>
        <taxon>Tracheophyta</taxon>
        <taxon>Spermatophyta</taxon>
        <taxon>Magnoliopsida</taxon>
        <taxon>eudicotyledons</taxon>
        <taxon>Gunneridae</taxon>
        <taxon>Pentapetalae</taxon>
        <taxon>rosids</taxon>
        <taxon>fabids</taxon>
        <taxon>Fabales</taxon>
        <taxon>Fabaceae</taxon>
        <taxon>Papilionoideae</taxon>
        <taxon>50 kb inversion clade</taxon>
        <taxon>NPAAA clade</taxon>
        <taxon>Hologalegina</taxon>
        <taxon>IRL clade</taxon>
        <taxon>Cicereae</taxon>
        <taxon>Cicer</taxon>
    </lineage>
</organism>
<keyword evidence="5" id="KW-0539">Nucleus</keyword>
<feature type="domain" description="PHD-type" evidence="8">
    <location>
        <begin position="597"/>
        <end position="642"/>
    </location>
</feature>
<keyword evidence="9" id="KW-1185">Reference proteome</keyword>
<evidence type="ECO:0000256" key="1">
    <source>
        <dbReference type="ARBA" id="ARBA00004123"/>
    </source>
</evidence>
<dbReference type="InterPro" id="IPR016181">
    <property type="entry name" value="Acyl_CoA_acyltransferase"/>
</dbReference>
<evidence type="ECO:0000256" key="6">
    <source>
        <dbReference type="PROSITE-ProRule" id="PRU00146"/>
    </source>
</evidence>
<dbReference type="InterPro" id="IPR001965">
    <property type="entry name" value="Znf_PHD"/>
</dbReference>
<dbReference type="eggNOG" id="ENOG502QS7V">
    <property type="taxonomic scope" value="Eukaryota"/>
</dbReference>
<evidence type="ECO:0000313" key="9">
    <source>
        <dbReference type="Proteomes" id="UP000087171"/>
    </source>
</evidence>
<dbReference type="STRING" id="3827.A0A1S2XFM0"/>
<dbReference type="Pfam" id="PF23011">
    <property type="entry name" value="PHD-1st_NSD"/>
    <property type="match status" value="1"/>
</dbReference>
<dbReference type="InterPro" id="IPR059153">
    <property type="entry name" value="NSD_PHD-1st"/>
</dbReference>
<evidence type="ECO:0000256" key="4">
    <source>
        <dbReference type="ARBA" id="ARBA00022833"/>
    </source>
</evidence>
<dbReference type="InterPro" id="IPR013083">
    <property type="entry name" value="Znf_RING/FYVE/PHD"/>
</dbReference>
<dbReference type="RefSeq" id="XP_004487555.1">
    <property type="nucleotide sequence ID" value="XM_004487498.3"/>
</dbReference>
<dbReference type="GO" id="GO:0042393">
    <property type="term" value="F:histone binding"/>
    <property type="evidence" value="ECO:0007669"/>
    <property type="project" value="TreeGrafter"/>
</dbReference>
<dbReference type="Gene3D" id="3.40.630.30">
    <property type="match status" value="1"/>
</dbReference>
<dbReference type="OrthoDB" id="1903104at2759"/>